<gene>
    <name evidence="3" type="ORF">ENM88_06035</name>
</gene>
<organism evidence="3">
    <name type="scientific">Thermofilum pendens</name>
    <dbReference type="NCBI Taxonomy" id="2269"/>
    <lineage>
        <taxon>Archaea</taxon>
        <taxon>Thermoproteota</taxon>
        <taxon>Thermoprotei</taxon>
        <taxon>Thermofilales</taxon>
        <taxon>Thermofilaceae</taxon>
        <taxon>Thermofilum</taxon>
    </lineage>
</organism>
<dbReference type="InterPro" id="IPR042178">
    <property type="entry name" value="Serpin_sf_1"/>
</dbReference>
<dbReference type="InterPro" id="IPR042185">
    <property type="entry name" value="Serpin_sf_2"/>
</dbReference>
<proteinExistence type="inferred from homology"/>
<dbReference type="Pfam" id="PF00079">
    <property type="entry name" value="Serpin"/>
    <property type="match status" value="1"/>
</dbReference>
<dbReference type="EMBL" id="DRZM01000173">
    <property type="protein sequence ID" value="HHP05284.1"/>
    <property type="molecule type" value="Genomic_DNA"/>
</dbReference>
<comment type="similarity">
    <text evidence="1">Belongs to the serpin family.</text>
</comment>
<protein>
    <submittedName>
        <fullName evidence="3">Serpin family protein</fullName>
    </submittedName>
</protein>
<name>A0A7J3X7Y9_THEPE</name>
<dbReference type="InterPro" id="IPR023796">
    <property type="entry name" value="Serpin_dom"/>
</dbReference>
<evidence type="ECO:0000313" key="3">
    <source>
        <dbReference type="EMBL" id="HHP05284.1"/>
    </source>
</evidence>
<dbReference type="AlphaFoldDB" id="A0A7J3X7Y9"/>
<dbReference type="InterPro" id="IPR036186">
    <property type="entry name" value="Serpin_sf"/>
</dbReference>
<reference evidence="3" key="1">
    <citation type="journal article" date="2020" name="mSystems">
        <title>Genome- and Community-Level Interaction Insights into Carbon Utilization and Element Cycling Functions of Hydrothermarchaeota in Hydrothermal Sediment.</title>
        <authorList>
            <person name="Zhou Z."/>
            <person name="Liu Y."/>
            <person name="Xu W."/>
            <person name="Pan J."/>
            <person name="Luo Z.H."/>
            <person name="Li M."/>
        </authorList>
    </citation>
    <scope>NUCLEOTIDE SEQUENCE [LARGE SCALE GENOMIC DNA]</scope>
    <source>
        <strain evidence="3">SpSt-1125</strain>
    </source>
</reference>
<dbReference type="SMART" id="SM00093">
    <property type="entry name" value="SERPIN"/>
    <property type="match status" value="1"/>
</dbReference>
<dbReference type="InterPro" id="IPR000215">
    <property type="entry name" value="Serpin_fam"/>
</dbReference>
<dbReference type="GO" id="GO:0005615">
    <property type="term" value="C:extracellular space"/>
    <property type="evidence" value="ECO:0007669"/>
    <property type="project" value="InterPro"/>
</dbReference>
<dbReference type="SUPFAM" id="SSF56574">
    <property type="entry name" value="Serpins"/>
    <property type="match status" value="1"/>
</dbReference>
<sequence length="413" mass="45198">MVNPASKRVVGLAAALLLVVLAVVLAVLPWMRGAAPVQPLAPVAEASPLESYTGFSLRFSLLAGLGERNTAVSPFSVYPALLMLSEGAAGETRAELLGALGLPSQAEAREWFRSSSQRFLGAREPAKTSIANSLWVREGVPVRSSYADVLAKYYLAEHYSFTSPSEAVQRINSWVSEKTNKLIDKIVEYLDRLTVVVLVNTVYFKANWTTPFESVVRDVFNSPEDPVQAEYLSGTVPAKVYESEDLTAVALSYEGTDVKFVVLMPKRQPLREYMGSLSAGELLEILAELLSRDDERVKLLLPKFDVDSGILEVSQLLRSMGVRKVFDPDQADLSEMLDYSKLAGRPYVSEVFHRARVKVDLYGTEAAAATAVVIRVTAVPAPVKVVKIDKPFAFLLVDPDTRAVLFAGSLVRP</sequence>
<dbReference type="PANTHER" id="PTHR11461">
    <property type="entry name" value="SERINE PROTEASE INHIBITOR, SERPIN"/>
    <property type="match status" value="1"/>
</dbReference>
<dbReference type="Gene3D" id="3.30.497.10">
    <property type="entry name" value="Antithrombin, subunit I, domain 2"/>
    <property type="match status" value="1"/>
</dbReference>
<dbReference type="PANTHER" id="PTHR11461:SF211">
    <property type="entry name" value="GH10112P-RELATED"/>
    <property type="match status" value="1"/>
</dbReference>
<feature type="domain" description="Serpin" evidence="2">
    <location>
        <begin position="59"/>
        <end position="413"/>
    </location>
</feature>
<evidence type="ECO:0000259" key="2">
    <source>
        <dbReference type="SMART" id="SM00093"/>
    </source>
</evidence>
<comment type="caution">
    <text evidence="3">The sequence shown here is derived from an EMBL/GenBank/DDBJ whole genome shotgun (WGS) entry which is preliminary data.</text>
</comment>
<evidence type="ECO:0000256" key="1">
    <source>
        <dbReference type="RuleBase" id="RU000411"/>
    </source>
</evidence>
<accession>A0A7J3X7Y9</accession>
<dbReference type="GO" id="GO:0004867">
    <property type="term" value="F:serine-type endopeptidase inhibitor activity"/>
    <property type="evidence" value="ECO:0007669"/>
    <property type="project" value="InterPro"/>
</dbReference>
<dbReference type="Gene3D" id="2.30.39.10">
    <property type="entry name" value="Alpha-1-antitrypsin, domain 1"/>
    <property type="match status" value="1"/>
</dbReference>